<reference evidence="1" key="1">
    <citation type="journal article" date="2015" name="Nature">
        <title>Complex archaea that bridge the gap between prokaryotes and eukaryotes.</title>
        <authorList>
            <person name="Spang A."/>
            <person name="Saw J.H."/>
            <person name="Jorgensen S.L."/>
            <person name="Zaremba-Niedzwiedzka K."/>
            <person name="Martijn J."/>
            <person name="Lind A.E."/>
            <person name="van Eijk R."/>
            <person name="Schleper C."/>
            <person name="Guy L."/>
            <person name="Ettema T.J."/>
        </authorList>
    </citation>
    <scope>NUCLEOTIDE SEQUENCE</scope>
</reference>
<accession>A0A0F9TC72</accession>
<dbReference type="EMBL" id="LAZR01000256">
    <property type="protein sequence ID" value="KKN78830.1"/>
    <property type="molecule type" value="Genomic_DNA"/>
</dbReference>
<sequence length="72" mass="8273">MRKKPYTGIGISRVPCFKCGKPSSQQWSICCLNSEYKGVCKTCDTKLNRMVLSFMGFRSQDVERIIKNYQIA</sequence>
<name>A0A0F9TC72_9ZZZZ</name>
<protein>
    <submittedName>
        <fullName evidence="1">Uncharacterized protein</fullName>
    </submittedName>
</protein>
<gene>
    <name evidence="1" type="ORF">LCGC14_0346020</name>
</gene>
<proteinExistence type="predicted"/>
<organism evidence="1">
    <name type="scientific">marine sediment metagenome</name>
    <dbReference type="NCBI Taxonomy" id="412755"/>
    <lineage>
        <taxon>unclassified sequences</taxon>
        <taxon>metagenomes</taxon>
        <taxon>ecological metagenomes</taxon>
    </lineage>
</organism>
<evidence type="ECO:0000313" key="1">
    <source>
        <dbReference type="EMBL" id="KKN78830.1"/>
    </source>
</evidence>
<dbReference type="AlphaFoldDB" id="A0A0F9TC72"/>
<comment type="caution">
    <text evidence="1">The sequence shown here is derived from an EMBL/GenBank/DDBJ whole genome shotgun (WGS) entry which is preliminary data.</text>
</comment>